<evidence type="ECO:0000256" key="1">
    <source>
        <dbReference type="ARBA" id="ARBA00001936"/>
    </source>
</evidence>
<evidence type="ECO:0000256" key="3">
    <source>
        <dbReference type="ARBA" id="ARBA00022723"/>
    </source>
</evidence>
<evidence type="ECO:0000256" key="2">
    <source>
        <dbReference type="ARBA" id="ARBA00001946"/>
    </source>
</evidence>
<evidence type="ECO:0000256" key="4">
    <source>
        <dbReference type="ARBA" id="ARBA00022801"/>
    </source>
</evidence>
<dbReference type="RefSeq" id="WP_066785656.1">
    <property type="nucleotide sequence ID" value="NZ_LWQS01000043.1"/>
</dbReference>
<sequence length="214" mass="23464">MRWRTQIELIRQALAGPPPPLEEVLILRRLDGAPLRPFTPPPGVTPRQSAALLLLFPRDDQLHLPLTVRSSRVTTHRGEVSLPGGGIDPGDGGAAGAALREAHEEIGVDPVQVEVLGALTTFYIPPSNNYLTPIVGAYPTPFEPNHDPEEVESVFTVPLAALFDPATVREEIWERNGTRMRVPFFALNGYKVWGATALLLSEFVARLQRAGWGR</sequence>
<dbReference type="InterPro" id="IPR045121">
    <property type="entry name" value="CoAse"/>
</dbReference>
<comment type="cofactor">
    <cofactor evidence="2">
        <name>Mg(2+)</name>
        <dbReference type="ChEBI" id="CHEBI:18420"/>
    </cofactor>
</comment>
<organism evidence="8 9">
    <name type="scientific">Chloroflexus islandicus</name>
    <dbReference type="NCBI Taxonomy" id="1707952"/>
    <lineage>
        <taxon>Bacteria</taxon>
        <taxon>Bacillati</taxon>
        <taxon>Chloroflexota</taxon>
        <taxon>Chloroflexia</taxon>
        <taxon>Chloroflexales</taxon>
        <taxon>Chloroflexineae</taxon>
        <taxon>Chloroflexaceae</taxon>
        <taxon>Chloroflexus</taxon>
    </lineage>
</organism>
<dbReference type="OrthoDB" id="9802805at2"/>
<proteinExistence type="predicted"/>
<keyword evidence="6" id="KW-0464">Manganese</keyword>
<accession>A0A178MES3</accession>
<dbReference type="EMBL" id="LWQS01000043">
    <property type="protein sequence ID" value="OAN46558.1"/>
    <property type="molecule type" value="Genomic_DNA"/>
</dbReference>
<comment type="cofactor">
    <cofactor evidence="1">
        <name>Mn(2+)</name>
        <dbReference type="ChEBI" id="CHEBI:29035"/>
    </cofactor>
</comment>
<evidence type="ECO:0000313" key="9">
    <source>
        <dbReference type="Proteomes" id="UP000078287"/>
    </source>
</evidence>
<dbReference type="GO" id="GO:0010945">
    <property type="term" value="F:coenzyme A diphosphatase activity"/>
    <property type="evidence" value="ECO:0007669"/>
    <property type="project" value="InterPro"/>
</dbReference>
<dbReference type="STRING" id="1707952.A6A03_12000"/>
<keyword evidence="9" id="KW-1185">Reference proteome</keyword>
<dbReference type="PANTHER" id="PTHR12992">
    <property type="entry name" value="NUDIX HYDROLASE"/>
    <property type="match status" value="1"/>
</dbReference>
<protein>
    <submittedName>
        <fullName evidence="8">Coenzyme A pyrophosphatase</fullName>
    </submittedName>
</protein>
<evidence type="ECO:0000256" key="6">
    <source>
        <dbReference type="ARBA" id="ARBA00023211"/>
    </source>
</evidence>
<dbReference type="SUPFAM" id="SSF55811">
    <property type="entry name" value="Nudix"/>
    <property type="match status" value="1"/>
</dbReference>
<comment type="caution">
    <text evidence="8">The sequence shown here is derived from an EMBL/GenBank/DDBJ whole genome shotgun (WGS) entry which is preliminary data.</text>
</comment>
<keyword evidence="3" id="KW-0479">Metal-binding</keyword>
<dbReference type="InterPro" id="IPR000086">
    <property type="entry name" value="NUDIX_hydrolase_dom"/>
</dbReference>
<evidence type="ECO:0000259" key="7">
    <source>
        <dbReference type="PROSITE" id="PS51462"/>
    </source>
</evidence>
<dbReference type="PANTHER" id="PTHR12992:SF11">
    <property type="entry name" value="MITOCHONDRIAL COENZYME A DIPHOSPHATASE NUDT8"/>
    <property type="match status" value="1"/>
</dbReference>
<name>A0A178MES3_9CHLR</name>
<dbReference type="Gene3D" id="3.90.79.10">
    <property type="entry name" value="Nucleoside Triphosphate Pyrophosphohydrolase"/>
    <property type="match status" value="1"/>
</dbReference>
<evidence type="ECO:0000256" key="5">
    <source>
        <dbReference type="ARBA" id="ARBA00022842"/>
    </source>
</evidence>
<gene>
    <name evidence="8" type="ORF">A6A03_12000</name>
</gene>
<evidence type="ECO:0000313" key="8">
    <source>
        <dbReference type="EMBL" id="OAN46558.1"/>
    </source>
</evidence>
<reference evidence="8 9" key="1">
    <citation type="submission" date="2016-04" db="EMBL/GenBank/DDBJ databases">
        <title>Chloroflexus islandicus sp. nov., a thermophilic filamentous anoxygenic phototrophic bacterium from geyser Strokkur (Iceland).</title>
        <authorList>
            <person name="Gaisin V.A."/>
            <person name="Kalashnikov A.M."/>
            <person name="Sukhacheva M.V."/>
            <person name="Grouzdev D.S."/>
            <person name="Ivanov T.M."/>
            <person name="Kuznetsov B."/>
            <person name="Gorlenko V.M."/>
        </authorList>
    </citation>
    <scope>NUCLEOTIDE SEQUENCE [LARGE SCALE GENOMIC DNA]</scope>
    <source>
        <strain evidence="9">isl-2</strain>
    </source>
</reference>
<dbReference type="InterPro" id="IPR015797">
    <property type="entry name" value="NUDIX_hydrolase-like_dom_sf"/>
</dbReference>
<feature type="domain" description="Nudix hydrolase" evidence="7">
    <location>
        <begin position="46"/>
        <end position="180"/>
    </location>
</feature>
<dbReference type="Pfam" id="PF00293">
    <property type="entry name" value="NUDIX"/>
    <property type="match status" value="1"/>
</dbReference>
<dbReference type="Proteomes" id="UP000078287">
    <property type="component" value="Unassembled WGS sequence"/>
</dbReference>
<dbReference type="CDD" id="cd03426">
    <property type="entry name" value="NUDIX_CoAse_Nudt7"/>
    <property type="match status" value="1"/>
</dbReference>
<dbReference type="GO" id="GO:0046872">
    <property type="term" value="F:metal ion binding"/>
    <property type="evidence" value="ECO:0007669"/>
    <property type="project" value="UniProtKB-KW"/>
</dbReference>
<keyword evidence="4" id="KW-0378">Hydrolase</keyword>
<dbReference type="AlphaFoldDB" id="A0A178MES3"/>
<dbReference type="PROSITE" id="PS51462">
    <property type="entry name" value="NUDIX"/>
    <property type="match status" value="1"/>
</dbReference>
<keyword evidence="5" id="KW-0460">Magnesium</keyword>